<evidence type="ECO:0000313" key="3">
    <source>
        <dbReference type="Proteomes" id="UP001189429"/>
    </source>
</evidence>
<feature type="region of interest" description="Disordered" evidence="1">
    <location>
        <begin position="831"/>
        <end position="872"/>
    </location>
</feature>
<evidence type="ECO:0008006" key="4">
    <source>
        <dbReference type="Google" id="ProtNLM"/>
    </source>
</evidence>
<organism evidence="2 3">
    <name type="scientific">Prorocentrum cordatum</name>
    <dbReference type="NCBI Taxonomy" id="2364126"/>
    <lineage>
        <taxon>Eukaryota</taxon>
        <taxon>Sar</taxon>
        <taxon>Alveolata</taxon>
        <taxon>Dinophyceae</taxon>
        <taxon>Prorocentrales</taxon>
        <taxon>Prorocentraceae</taxon>
        <taxon>Prorocentrum</taxon>
    </lineage>
</organism>
<feature type="compositionally biased region" description="Low complexity" evidence="1">
    <location>
        <begin position="842"/>
        <end position="870"/>
    </location>
</feature>
<reference evidence="2" key="1">
    <citation type="submission" date="2023-10" db="EMBL/GenBank/DDBJ databases">
        <authorList>
            <person name="Chen Y."/>
            <person name="Shah S."/>
            <person name="Dougan E. K."/>
            <person name="Thang M."/>
            <person name="Chan C."/>
        </authorList>
    </citation>
    <scope>NUCLEOTIDE SEQUENCE [LARGE SCALE GENOMIC DNA]</scope>
</reference>
<feature type="non-terminal residue" evidence="2">
    <location>
        <position position="1"/>
    </location>
</feature>
<keyword evidence="3" id="KW-1185">Reference proteome</keyword>
<sequence>ERLKSSNIYSEEGRLTVGPFSQDEVSLLQGSVGPRDLAPDHVRQVLMELERFLGRHSDELTDEPHIEPRWGPLLNPRIRASHPRLLAPLRRLADAGIAAATRRRKAASPDQHGMVQVGIDWRRRYSASSDDAALHAATVDLKDGVYQLKIPHLSEWFAFDMPGVRAKELGAQQVYDGGAGSYAWLACGGLATGWPWALWIRRETLARAMGSSAGPRDAVVLDKAPAARLEQGAVGDLPHVDNANIIGVERDLVQAWLERMMAALDLLGLKWHGRRALASRPQVGQRRAFLGHLVSFFQLLRPGLAVFRILCDFAQQGLGEIRELPAAAQRELKVARSLLFMAVGRWGLPPCPVAFMTDAPAKGYALPGADATPDEVHDLCRFRERARFSRRDRFAERERDGFKGSMAPRGPVPERCRVEVDLGWRPPPLPDDFADPKRWELVVAGAWRDASRMRDFEARCELMGPARAASYPPCHNAELLSAGGSMGPALSFEKGRAANGELLAQCRRAAALQLAAGTVRRQRHVEGARNAADYMSWAADRGVLRPGQVWRGPRGQVGQRSRWGRRFFLEIFPGEGCLTGAILEAGLGAGPPVDLEKGPHFDIADPMVQKVVIGWIRSGVVWLMHLATPCARWSIARSSGAADPVVGLVAARFTARLIQECRRAGVNFTLENPRRSRLWTWRPLARALRSAASTLVDLCQRRFGAPFQKPTRILLRPARCSPRWAESAGASDTARCCRAPAAAARLPEALGLGAWAGGRASRARTEPREQAPGLLRRATVRQATAAPYSDCVEEPNDYIARSGGGLADPHAAGATLERHFEALFLGGERPRPTLAGASTGWPGSAAGRPRAALPRRPSRPPKAGAAWGPPGSRGPAVRGAVLAAADDLIGRELPSTLAGALLPVAFDGYLRPPAALGLRGADILRPQRSTPQRLRAATVAPATQPIPSNTSALDDTVFLGSAAKGHGFVGGVLDVLLARAGKGQLFGGLTLAQLEAIVNAACRLLQLAVAFTPRCLRHGGASRDALGKFEDALAIPRRGRWKARESVRRYEKASTLL</sequence>
<protein>
    <recommendedName>
        <fullName evidence="4">RNA-directed RNA polymerase</fullName>
    </recommendedName>
</protein>
<accession>A0ABN9SUS3</accession>
<name>A0ABN9SUS3_9DINO</name>
<feature type="non-terminal residue" evidence="2">
    <location>
        <position position="1057"/>
    </location>
</feature>
<dbReference type="EMBL" id="CAUYUJ010013335">
    <property type="protein sequence ID" value="CAK0836017.1"/>
    <property type="molecule type" value="Genomic_DNA"/>
</dbReference>
<gene>
    <name evidence="2" type="ORF">PCOR1329_LOCUS32645</name>
</gene>
<dbReference type="Proteomes" id="UP001189429">
    <property type="component" value="Unassembled WGS sequence"/>
</dbReference>
<comment type="caution">
    <text evidence="2">The sequence shown here is derived from an EMBL/GenBank/DDBJ whole genome shotgun (WGS) entry which is preliminary data.</text>
</comment>
<proteinExistence type="predicted"/>
<evidence type="ECO:0000256" key="1">
    <source>
        <dbReference type="SAM" id="MobiDB-lite"/>
    </source>
</evidence>
<evidence type="ECO:0000313" key="2">
    <source>
        <dbReference type="EMBL" id="CAK0836017.1"/>
    </source>
</evidence>